<organism evidence="1 2">
    <name type="scientific">Portunus trituberculatus</name>
    <name type="common">Swimming crab</name>
    <name type="synonym">Neptunus trituberculatus</name>
    <dbReference type="NCBI Taxonomy" id="210409"/>
    <lineage>
        <taxon>Eukaryota</taxon>
        <taxon>Metazoa</taxon>
        <taxon>Ecdysozoa</taxon>
        <taxon>Arthropoda</taxon>
        <taxon>Crustacea</taxon>
        <taxon>Multicrustacea</taxon>
        <taxon>Malacostraca</taxon>
        <taxon>Eumalacostraca</taxon>
        <taxon>Eucarida</taxon>
        <taxon>Decapoda</taxon>
        <taxon>Pleocyemata</taxon>
        <taxon>Brachyura</taxon>
        <taxon>Eubrachyura</taxon>
        <taxon>Portunoidea</taxon>
        <taxon>Portunidae</taxon>
        <taxon>Portuninae</taxon>
        <taxon>Portunus</taxon>
    </lineage>
</organism>
<proteinExistence type="predicted"/>
<reference evidence="1 2" key="1">
    <citation type="submission" date="2019-05" db="EMBL/GenBank/DDBJ databases">
        <title>Another draft genome of Portunus trituberculatus and its Hox gene families provides insights of decapod evolution.</title>
        <authorList>
            <person name="Jeong J.-H."/>
            <person name="Song I."/>
            <person name="Kim S."/>
            <person name="Choi T."/>
            <person name="Kim D."/>
            <person name="Ryu S."/>
            <person name="Kim W."/>
        </authorList>
    </citation>
    <scope>NUCLEOTIDE SEQUENCE [LARGE SCALE GENOMIC DNA]</scope>
    <source>
        <tissue evidence="1">Muscle</tissue>
    </source>
</reference>
<evidence type="ECO:0000313" key="2">
    <source>
        <dbReference type="Proteomes" id="UP000324222"/>
    </source>
</evidence>
<keyword evidence="2" id="KW-1185">Reference proteome</keyword>
<accession>A0A5B7JI80</accession>
<protein>
    <submittedName>
        <fullName evidence="1">Uncharacterized protein</fullName>
    </submittedName>
</protein>
<comment type="caution">
    <text evidence="1">The sequence shown here is derived from an EMBL/GenBank/DDBJ whole genome shotgun (WGS) entry which is preliminary data.</text>
</comment>
<sequence length="92" mass="10982">MTTIGYRMRARPNPRRRAFLDSNDDNNNIRTRGSRFFKKKQSKHVTWRLPPHGQYLVDPSVYTVEADYRRSYGKVSSRDWEGYEAMLQRQLG</sequence>
<dbReference type="AlphaFoldDB" id="A0A5B7JI80"/>
<gene>
    <name evidence="1" type="ORF">E2C01_087126</name>
</gene>
<evidence type="ECO:0000313" key="1">
    <source>
        <dbReference type="EMBL" id="MPC92054.1"/>
    </source>
</evidence>
<name>A0A5B7JI80_PORTR</name>
<dbReference type="EMBL" id="VSRR010089983">
    <property type="protein sequence ID" value="MPC92054.1"/>
    <property type="molecule type" value="Genomic_DNA"/>
</dbReference>
<dbReference type="Proteomes" id="UP000324222">
    <property type="component" value="Unassembled WGS sequence"/>
</dbReference>